<dbReference type="InterPro" id="IPR027417">
    <property type="entry name" value="P-loop_NTPase"/>
</dbReference>
<feature type="compositionally biased region" description="Basic and acidic residues" evidence="1">
    <location>
        <begin position="18"/>
        <end position="29"/>
    </location>
</feature>
<proteinExistence type="predicted"/>
<feature type="region of interest" description="Disordered" evidence="1">
    <location>
        <begin position="1"/>
        <end position="29"/>
    </location>
</feature>
<dbReference type="Gene3D" id="3.40.50.300">
    <property type="entry name" value="P-loop containing nucleotide triphosphate hydrolases"/>
    <property type="match status" value="1"/>
</dbReference>
<dbReference type="Proteomes" id="UP000236290">
    <property type="component" value="Unassembled WGS sequence"/>
</dbReference>
<gene>
    <name evidence="2" type="ORF">THARTR1_01373</name>
</gene>
<comment type="caution">
    <text evidence="2">The sequence shown here is derived from an EMBL/GenBank/DDBJ whole genome shotgun (WGS) entry which is preliminary data.</text>
</comment>
<evidence type="ECO:0000256" key="1">
    <source>
        <dbReference type="SAM" id="MobiDB-lite"/>
    </source>
</evidence>
<reference evidence="2 3" key="1">
    <citation type="submission" date="2017-02" db="EMBL/GenBank/DDBJ databases">
        <title>Genomes of Trichoderma spp. with biocontrol activity.</title>
        <authorList>
            <person name="Gardiner D."/>
            <person name="Kazan K."/>
            <person name="Vos C."/>
            <person name="Harvey P."/>
        </authorList>
    </citation>
    <scope>NUCLEOTIDE SEQUENCE [LARGE SCALE GENOMIC DNA]</scope>
    <source>
        <strain evidence="2 3">Tr1</strain>
    </source>
</reference>
<dbReference type="EMBL" id="MTYI01000016">
    <property type="protein sequence ID" value="PNP59125.1"/>
    <property type="molecule type" value="Genomic_DNA"/>
</dbReference>
<dbReference type="AlphaFoldDB" id="A0A2K0UMZ4"/>
<sequence length="227" mass="25592">MSEKTQKPDVCCNCGESENSRDGGEYSGPHEKIKIEAFRRLNAIFDQPSKEKQKELYNLDSNTSWFEFRNNGKTTNPYLHDTTRLIDLLYESEQGTFRERFPHLVSFVGRTGAGKSTIIKMLMHTEQVKANTIDCCPVPGLLDDSIPTTGDVHLYADPLTYHSQTPILYADSEGMSGGERLPRALESQAQEATEGIAKVRNIIKDKLSKTISWANDPEKRSREFADV</sequence>
<evidence type="ECO:0000313" key="2">
    <source>
        <dbReference type="EMBL" id="PNP59125.1"/>
    </source>
</evidence>
<dbReference type="OrthoDB" id="194358at2759"/>
<organism evidence="2 3">
    <name type="scientific">Trichoderma harzianum</name>
    <name type="common">Hypocrea lixii</name>
    <dbReference type="NCBI Taxonomy" id="5544"/>
    <lineage>
        <taxon>Eukaryota</taxon>
        <taxon>Fungi</taxon>
        <taxon>Dikarya</taxon>
        <taxon>Ascomycota</taxon>
        <taxon>Pezizomycotina</taxon>
        <taxon>Sordariomycetes</taxon>
        <taxon>Hypocreomycetidae</taxon>
        <taxon>Hypocreales</taxon>
        <taxon>Hypocreaceae</taxon>
        <taxon>Trichoderma</taxon>
    </lineage>
</organism>
<dbReference type="SUPFAM" id="SSF52540">
    <property type="entry name" value="P-loop containing nucleoside triphosphate hydrolases"/>
    <property type="match status" value="1"/>
</dbReference>
<evidence type="ECO:0000313" key="3">
    <source>
        <dbReference type="Proteomes" id="UP000236290"/>
    </source>
</evidence>
<accession>A0A2K0UMZ4</accession>
<name>A0A2K0UMZ4_TRIHA</name>
<protein>
    <submittedName>
        <fullName evidence="2">Uncharacterized protein</fullName>
    </submittedName>
</protein>